<feature type="transmembrane region" description="Helical" evidence="1">
    <location>
        <begin position="31"/>
        <end position="57"/>
    </location>
</feature>
<keyword evidence="2" id="KW-1185">Reference proteome</keyword>
<dbReference type="Proteomes" id="UP000095287">
    <property type="component" value="Unplaced"/>
</dbReference>
<proteinExistence type="predicted"/>
<evidence type="ECO:0000313" key="2">
    <source>
        <dbReference type="Proteomes" id="UP000095287"/>
    </source>
</evidence>
<dbReference type="AlphaFoldDB" id="A0A1I8AES5"/>
<protein>
    <submittedName>
        <fullName evidence="3">Amino acid transporter</fullName>
    </submittedName>
</protein>
<keyword evidence="1" id="KW-0472">Membrane</keyword>
<evidence type="ECO:0000313" key="3">
    <source>
        <dbReference type="WBParaSite" id="L893_g5050.t1"/>
    </source>
</evidence>
<reference evidence="3" key="1">
    <citation type="submission" date="2016-11" db="UniProtKB">
        <authorList>
            <consortium name="WormBaseParasite"/>
        </authorList>
    </citation>
    <scope>IDENTIFICATION</scope>
</reference>
<keyword evidence="1" id="KW-0812">Transmembrane</keyword>
<name>A0A1I8AES5_9BILA</name>
<organism evidence="2 3">
    <name type="scientific">Steinernema glaseri</name>
    <dbReference type="NCBI Taxonomy" id="37863"/>
    <lineage>
        <taxon>Eukaryota</taxon>
        <taxon>Metazoa</taxon>
        <taxon>Ecdysozoa</taxon>
        <taxon>Nematoda</taxon>
        <taxon>Chromadorea</taxon>
        <taxon>Rhabditida</taxon>
        <taxon>Tylenchina</taxon>
        <taxon>Panagrolaimomorpha</taxon>
        <taxon>Strongyloidoidea</taxon>
        <taxon>Steinernematidae</taxon>
        <taxon>Steinernema</taxon>
    </lineage>
</organism>
<accession>A0A1I8AES5</accession>
<sequence length="123" mass="13214">MDINEVYQSVSQGLHVCWDTILAGRDTFLRCWIGITLIAVFGLGAGTIVGTGLGYMVPLDPEQPAAPDQPEDQPEDQAAAAWFDLGTLLGSGMLLSGSLERCGLQEEGIGFHQHDMHDKLICA</sequence>
<dbReference type="WBParaSite" id="L893_g5050.t1">
    <property type="protein sequence ID" value="L893_g5050.t1"/>
    <property type="gene ID" value="L893_g5050"/>
</dbReference>
<evidence type="ECO:0000256" key="1">
    <source>
        <dbReference type="SAM" id="Phobius"/>
    </source>
</evidence>
<keyword evidence="1" id="KW-1133">Transmembrane helix</keyword>